<evidence type="ECO:0000313" key="2">
    <source>
        <dbReference type="Proteomes" id="UP000006701"/>
    </source>
</evidence>
<proteinExistence type="predicted"/>
<name>A1CLU7_ASPCL</name>
<reference evidence="1 2" key="1">
    <citation type="journal article" date="2008" name="PLoS Genet.">
        <title>Genomic islands in the pathogenic filamentous fungus Aspergillus fumigatus.</title>
        <authorList>
            <person name="Fedorova N.D."/>
            <person name="Khaldi N."/>
            <person name="Joardar V.S."/>
            <person name="Maiti R."/>
            <person name="Amedeo P."/>
            <person name="Anderson M.J."/>
            <person name="Crabtree J."/>
            <person name="Silva J.C."/>
            <person name="Badger J.H."/>
            <person name="Albarraq A."/>
            <person name="Angiuoli S."/>
            <person name="Bussey H."/>
            <person name="Bowyer P."/>
            <person name="Cotty P.J."/>
            <person name="Dyer P.S."/>
            <person name="Egan A."/>
            <person name="Galens K."/>
            <person name="Fraser-Liggett C.M."/>
            <person name="Haas B.J."/>
            <person name="Inman J.M."/>
            <person name="Kent R."/>
            <person name="Lemieux S."/>
            <person name="Malavazi I."/>
            <person name="Orvis J."/>
            <person name="Roemer T."/>
            <person name="Ronning C.M."/>
            <person name="Sundaram J.P."/>
            <person name="Sutton G."/>
            <person name="Turner G."/>
            <person name="Venter J.C."/>
            <person name="White O.R."/>
            <person name="Whitty B.R."/>
            <person name="Youngman P."/>
            <person name="Wolfe K.H."/>
            <person name="Goldman G.H."/>
            <person name="Wortman J.R."/>
            <person name="Jiang B."/>
            <person name="Denning D.W."/>
            <person name="Nierman W.C."/>
        </authorList>
    </citation>
    <scope>NUCLEOTIDE SEQUENCE [LARGE SCALE GENOMIC DNA]</scope>
    <source>
        <strain evidence="2">ATCC 1007 / CBS 513.65 / DSM 816 / NCTC 3887 / NRRL 1</strain>
    </source>
</reference>
<dbReference type="PANTHER" id="PTHR31009">
    <property type="entry name" value="S-ADENOSYL-L-METHIONINE:CARBOXYL METHYLTRANSFERASE FAMILY PROTEIN"/>
    <property type="match status" value="1"/>
</dbReference>
<dbReference type="InterPro" id="IPR029063">
    <property type="entry name" value="SAM-dependent_MTases_sf"/>
</dbReference>
<dbReference type="RefSeq" id="XP_001270502.1">
    <property type="nucleotide sequence ID" value="XM_001270501.1"/>
</dbReference>
<dbReference type="GO" id="GO:0008168">
    <property type="term" value="F:methyltransferase activity"/>
    <property type="evidence" value="ECO:0007669"/>
    <property type="project" value="InterPro"/>
</dbReference>
<accession>A1CLU7</accession>
<dbReference type="Pfam" id="PF03492">
    <property type="entry name" value="Methyltransf_7"/>
    <property type="match status" value="1"/>
</dbReference>
<protein>
    <recommendedName>
        <fullName evidence="3">S-adenosyl-L-methionine-dependent methyltransferase</fullName>
    </recommendedName>
</protein>
<dbReference type="EMBL" id="DS027057">
    <property type="protein sequence ID" value="EAW09076.1"/>
    <property type="molecule type" value="Genomic_DNA"/>
</dbReference>
<keyword evidence="2" id="KW-1185">Reference proteome</keyword>
<dbReference type="HOGENOM" id="CLU_061841_0_0_1"/>
<dbReference type="KEGG" id="act:ACLA_078240"/>
<dbReference type="eggNOG" id="ENOG502S6MK">
    <property type="taxonomic scope" value="Eukaryota"/>
</dbReference>
<dbReference type="Gene3D" id="3.40.50.150">
    <property type="entry name" value="Vaccinia Virus protein VP39"/>
    <property type="match status" value="1"/>
</dbReference>
<evidence type="ECO:0000313" key="1">
    <source>
        <dbReference type="EMBL" id="EAW09076.1"/>
    </source>
</evidence>
<evidence type="ECO:0008006" key="3">
    <source>
        <dbReference type="Google" id="ProtNLM"/>
    </source>
</evidence>
<dbReference type="InterPro" id="IPR005299">
    <property type="entry name" value="MeTrfase_7"/>
</dbReference>
<dbReference type="OMA" id="RPYHAAG"/>
<dbReference type="VEuPathDB" id="FungiDB:ACLA_078240"/>
<dbReference type="SUPFAM" id="SSF53335">
    <property type="entry name" value="S-adenosyl-L-methionine-dependent methyltransferases"/>
    <property type="match status" value="1"/>
</dbReference>
<dbReference type="AlphaFoldDB" id="A1CLU7"/>
<sequence length="348" mass="38278">MTNDTKFTTMLGAGAYNANSSLQLKAVEACFKLLPITKPHLNSEIITIVDYGCAEGFNSIIFLEKLVEMFSLPSSLSIIFNDTPANDFNSLASTLYASSLVTTDRVGPRIMPSFVPMSYLEQVQPTNSVDIGLCLTSLNWLSCFQSIRSSPLSEAQVSAVAKQDLSTFLGARYQEFHPGGNLILSIPIDGEMTLKAVHRALERAIHTTFGQSVAAAYQCPSYFRQSEEISSVLQAFTSKWRVISQFEQNIEHPASAQFRASLMEGPDQPSQAALQACVKAICSFILAVFGPTIINTARAFGETSADGKTQTNQELLEMIADAYQEELLQVDWRRPVGCRFSLLKLQRV</sequence>
<dbReference type="GeneID" id="4702576"/>
<gene>
    <name evidence="1" type="ORF">ACLA_078240</name>
</gene>
<organism evidence="1 2">
    <name type="scientific">Aspergillus clavatus (strain ATCC 1007 / CBS 513.65 / DSM 816 / NCTC 3887 / NRRL 1 / QM 1276 / 107)</name>
    <dbReference type="NCBI Taxonomy" id="344612"/>
    <lineage>
        <taxon>Eukaryota</taxon>
        <taxon>Fungi</taxon>
        <taxon>Dikarya</taxon>
        <taxon>Ascomycota</taxon>
        <taxon>Pezizomycotina</taxon>
        <taxon>Eurotiomycetes</taxon>
        <taxon>Eurotiomycetidae</taxon>
        <taxon>Eurotiales</taxon>
        <taxon>Aspergillaceae</taxon>
        <taxon>Aspergillus</taxon>
        <taxon>Aspergillus subgen. Fumigati</taxon>
    </lineage>
</organism>
<dbReference type="OrthoDB" id="1523883at2759"/>
<dbReference type="Proteomes" id="UP000006701">
    <property type="component" value="Unassembled WGS sequence"/>
</dbReference>